<dbReference type="PANTHER" id="PTHR34220:SF7">
    <property type="entry name" value="SENSOR HISTIDINE KINASE YPDA"/>
    <property type="match status" value="1"/>
</dbReference>
<dbReference type="InterPro" id="IPR010559">
    <property type="entry name" value="Sig_transdc_His_kin_internal"/>
</dbReference>
<gene>
    <name evidence="9" type="ORF">BK138_30915</name>
</gene>
<protein>
    <submittedName>
        <fullName evidence="9">Sensor histidine kinase</fullName>
    </submittedName>
</protein>
<dbReference type="Gene3D" id="6.10.340.10">
    <property type="match status" value="1"/>
</dbReference>
<keyword evidence="6 7" id="KW-0472">Membrane</keyword>
<dbReference type="RefSeq" id="WP_076175777.1">
    <property type="nucleotide sequence ID" value="NZ_MRTP01000016.1"/>
</dbReference>
<keyword evidence="4" id="KW-0808">Transferase</keyword>
<evidence type="ECO:0000256" key="4">
    <source>
        <dbReference type="ARBA" id="ARBA00022679"/>
    </source>
</evidence>
<evidence type="ECO:0000256" key="7">
    <source>
        <dbReference type="SAM" id="Phobius"/>
    </source>
</evidence>
<dbReference type="Pfam" id="PF06580">
    <property type="entry name" value="His_kinase"/>
    <property type="match status" value="1"/>
</dbReference>
<dbReference type="InterPro" id="IPR050640">
    <property type="entry name" value="Bact_2-comp_sensor_kinase"/>
</dbReference>
<dbReference type="Gene3D" id="3.30.565.10">
    <property type="entry name" value="Histidine kinase-like ATPase, C-terminal domain"/>
    <property type="match status" value="1"/>
</dbReference>
<evidence type="ECO:0000256" key="1">
    <source>
        <dbReference type="ARBA" id="ARBA00004651"/>
    </source>
</evidence>
<keyword evidence="7" id="KW-0812">Transmembrane</keyword>
<evidence type="ECO:0000256" key="6">
    <source>
        <dbReference type="ARBA" id="ARBA00023136"/>
    </source>
</evidence>
<dbReference type="GO" id="GO:0000155">
    <property type="term" value="F:phosphorelay sensor kinase activity"/>
    <property type="evidence" value="ECO:0007669"/>
    <property type="project" value="InterPro"/>
</dbReference>
<dbReference type="InterPro" id="IPR003660">
    <property type="entry name" value="HAMP_dom"/>
</dbReference>
<dbReference type="PROSITE" id="PS50885">
    <property type="entry name" value="HAMP"/>
    <property type="match status" value="1"/>
</dbReference>
<keyword evidence="3" id="KW-0597">Phosphoprotein</keyword>
<keyword evidence="10" id="KW-1185">Reference proteome</keyword>
<sequence length="602" mass="68721">MKRGIRNPLARMNVRQQMILLFLVLVIPVFILNGYGNNRAGQILKRHVTNAYIELNKQNFKLISRDIETVNKVTATVFQNSVVQQLDTTGKDTVLQRVKTYEKLERMLSSYSQESDEREPLYYSLYVYDPGNHYFFAPYYPESKKSGVYFFSNEAEKPEWFDEAVARKGNGYLRLTDHLSPPAKGQYDQKTLGYVRAINNIDQGGTIGVLMVTNVDARIGESLKTVSLPEGELYFTDWNNHILTSTQPDAEGVLSLPPEVEPGNSPMGVKDVITKDFIYVVDYNYVLQQKLVYKVPVKALLQQQDEMKHVIQIISVAYFAAGLIIILYFWRSLMTPLQKLVTFVRRYEPGNAVPETPHRKRNDEVSVLISTIYEMARRLNDLIHYKYDMDLKQKEAQLSLLYQQINPHLLYNTLESIYWKSKMEGNHVSAEMIKDLSKLMKISLSRGRELITLGEELEHATAYIKLQQNRYDYVFQVDINVAESLHPFSIPKITLQPLIENGIIHGIKNMGEDGEIRIEAEASRGTLRIRISDNGYKPVDIEAINRNLSSETDDPAAGYGVRNIHQRIQLHYGKEYGLVYSVRPGGGTLVTITLPAETAGSS</sequence>
<dbReference type="InterPro" id="IPR003594">
    <property type="entry name" value="HATPase_dom"/>
</dbReference>
<evidence type="ECO:0000256" key="2">
    <source>
        <dbReference type="ARBA" id="ARBA00022475"/>
    </source>
</evidence>
<dbReference type="GO" id="GO:0005886">
    <property type="term" value="C:plasma membrane"/>
    <property type="evidence" value="ECO:0007669"/>
    <property type="project" value="UniProtKB-SubCell"/>
</dbReference>
<name>A0A1R1EAD2_9BACL</name>
<dbReference type="STRING" id="297318.BK138_30915"/>
<reference evidence="9 10" key="1">
    <citation type="submission" date="2016-11" db="EMBL/GenBank/DDBJ databases">
        <title>Paenibacillus species isolates.</title>
        <authorList>
            <person name="Beno S.M."/>
        </authorList>
    </citation>
    <scope>NUCLEOTIDE SEQUENCE [LARGE SCALE GENOMIC DNA]</scope>
    <source>
        <strain evidence="9 10">FSL R5-0378</strain>
    </source>
</reference>
<feature type="domain" description="HAMP" evidence="8">
    <location>
        <begin position="331"/>
        <end position="384"/>
    </location>
</feature>
<evidence type="ECO:0000259" key="8">
    <source>
        <dbReference type="PROSITE" id="PS50885"/>
    </source>
</evidence>
<evidence type="ECO:0000313" key="9">
    <source>
        <dbReference type="EMBL" id="OMF48774.1"/>
    </source>
</evidence>
<evidence type="ECO:0000313" key="10">
    <source>
        <dbReference type="Proteomes" id="UP000187172"/>
    </source>
</evidence>
<dbReference type="Pfam" id="PF02518">
    <property type="entry name" value="HATPase_c"/>
    <property type="match status" value="1"/>
</dbReference>
<dbReference type="SUPFAM" id="SSF158472">
    <property type="entry name" value="HAMP domain-like"/>
    <property type="match status" value="1"/>
</dbReference>
<keyword evidence="5 9" id="KW-0418">Kinase</keyword>
<evidence type="ECO:0000256" key="5">
    <source>
        <dbReference type="ARBA" id="ARBA00022777"/>
    </source>
</evidence>
<comment type="subcellular location">
    <subcellularLocation>
        <location evidence="1">Cell membrane</location>
        <topology evidence="1">Multi-pass membrane protein</topology>
    </subcellularLocation>
</comment>
<dbReference type="EMBL" id="MRTP01000016">
    <property type="protein sequence ID" value="OMF48774.1"/>
    <property type="molecule type" value="Genomic_DNA"/>
</dbReference>
<dbReference type="InterPro" id="IPR036890">
    <property type="entry name" value="HATPase_C_sf"/>
</dbReference>
<dbReference type="AlphaFoldDB" id="A0A1R1EAD2"/>
<evidence type="ECO:0000256" key="3">
    <source>
        <dbReference type="ARBA" id="ARBA00022553"/>
    </source>
</evidence>
<accession>A0A1R1EAD2</accession>
<keyword evidence="7" id="KW-1133">Transmembrane helix</keyword>
<feature type="transmembrane region" description="Helical" evidence="7">
    <location>
        <begin position="310"/>
        <end position="330"/>
    </location>
</feature>
<dbReference type="Proteomes" id="UP000187172">
    <property type="component" value="Unassembled WGS sequence"/>
</dbReference>
<dbReference type="SUPFAM" id="SSF55874">
    <property type="entry name" value="ATPase domain of HSP90 chaperone/DNA topoisomerase II/histidine kinase"/>
    <property type="match status" value="1"/>
</dbReference>
<keyword evidence="2" id="KW-1003">Cell membrane</keyword>
<comment type="caution">
    <text evidence="9">The sequence shown here is derived from an EMBL/GenBank/DDBJ whole genome shotgun (WGS) entry which is preliminary data.</text>
</comment>
<organism evidence="9 10">
    <name type="scientific">Paenibacillus rhizosphaerae</name>
    <dbReference type="NCBI Taxonomy" id="297318"/>
    <lineage>
        <taxon>Bacteria</taxon>
        <taxon>Bacillati</taxon>
        <taxon>Bacillota</taxon>
        <taxon>Bacilli</taxon>
        <taxon>Bacillales</taxon>
        <taxon>Paenibacillaceae</taxon>
        <taxon>Paenibacillus</taxon>
    </lineage>
</organism>
<dbReference type="PANTHER" id="PTHR34220">
    <property type="entry name" value="SENSOR HISTIDINE KINASE YPDA"/>
    <property type="match status" value="1"/>
</dbReference>
<proteinExistence type="predicted"/>